<gene>
    <name evidence="4" type="ORF">SAMN05444365_104284</name>
</gene>
<evidence type="ECO:0000256" key="1">
    <source>
        <dbReference type="ARBA" id="ARBA00009108"/>
    </source>
</evidence>
<dbReference type="Pfam" id="PF05949">
    <property type="entry name" value="DUF881"/>
    <property type="match status" value="1"/>
</dbReference>
<feature type="region of interest" description="Disordered" evidence="2">
    <location>
        <begin position="1"/>
        <end position="190"/>
    </location>
</feature>
<protein>
    <submittedName>
        <fullName evidence="4">Uncharacterized conserved protein YlxW, UPF0749 family</fullName>
    </submittedName>
</protein>
<feature type="compositionally biased region" description="Low complexity" evidence="2">
    <location>
        <begin position="147"/>
        <end position="170"/>
    </location>
</feature>
<dbReference type="Proteomes" id="UP000242415">
    <property type="component" value="Unassembled WGS sequence"/>
</dbReference>
<dbReference type="GO" id="GO:0005886">
    <property type="term" value="C:plasma membrane"/>
    <property type="evidence" value="ECO:0007669"/>
    <property type="project" value="TreeGrafter"/>
</dbReference>
<dbReference type="EMBL" id="FNPH01000004">
    <property type="protein sequence ID" value="SDY95140.1"/>
    <property type="molecule type" value="Genomic_DNA"/>
</dbReference>
<dbReference type="PANTHER" id="PTHR37313">
    <property type="entry name" value="UPF0749 PROTEIN RV1825"/>
    <property type="match status" value="1"/>
</dbReference>
<keyword evidence="3" id="KW-0812">Transmembrane</keyword>
<evidence type="ECO:0000313" key="4">
    <source>
        <dbReference type="EMBL" id="SDY95140.1"/>
    </source>
</evidence>
<reference evidence="5" key="1">
    <citation type="submission" date="2016-10" db="EMBL/GenBank/DDBJ databases">
        <authorList>
            <person name="Varghese N."/>
            <person name="Submissions S."/>
        </authorList>
    </citation>
    <scope>NUCLEOTIDE SEQUENCE [LARGE SCALE GENOMIC DNA]</scope>
    <source>
        <strain evidence="5">DSM 45245</strain>
    </source>
</reference>
<comment type="similarity">
    <text evidence="1">Belongs to the UPF0749 family.</text>
</comment>
<evidence type="ECO:0000256" key="2">
    <source>
        <dbReference type="SAM" id="MobiDB-lite"/>
    </source>
</evidence>
<feature type="transmembrane region" description="Helical" evidence="3">
    <location>
        <begin position="198"/>
        <end position="217"/>
    </location>
</feature>
<dbReference type="InterPro" id="IPR010273">
    <property type="entry name" value="DUF881"/>
</dbReference>
<evidence type="ECO:0000256" key="3">
    <source>
        <dbReference type="SAM" id="Phobius"/>
    </source>
</evidence>
<sequence length="421" mass="41688">MSDQPEKHTGSGAAEPDTTAAADSAALDVTAPLAGDTATAAQEPTVRLTRGAAAPVPSAGDGGTTADEPTVPLPRDATTASTDPTVPLPRDATTTSIEPTEPIVPVVRDATTTSTATAGDAGPGGEAAADGTVGPTGAPTRPQEPSDAGPPATTPVPDAVAPASDAVVASGAGGGRGTDAVPVADGGGAPARRKLSSAGVMIAVLIALLGFTLVVQVKNNSADPTLAAARQEDLVRILSDLEAREERLRGDIAALEESQRQLNSGAQGRQAALQEATRRADELGILAGTLPARGPGLTVHFASGAQSIRAAAILDAVQELRGAGAEAMQIAGGGGSVRIVASTYFLDADGGVTVGGTRLTGPYTITVIGDPKTMRTALNIPGGVVASVSGDGGNVTIQEHEVVDVTALSKPKDLQHARPVS</sequence>
<keyword evidence="5" id="KW-1185">Reference proteome</keyword>
<accession>A0A1H3P296</accession>
<dbReference type="AlphaFoldDB" id="A0A1H3P296"/>
<dbReference type="PANTHER" id="PTHR37313:SF2">
    <property type="entry name" value="UPF0749 PROTEIN YLXX"/>
    <property type="match status" value="1"/>
</dbReference>
<organism evidence="4 5">
    <name type="scientific">Micromonospora pattaloongensis</name>
    <dbReference type="NCBI Taxonomy" id="405436"/>
    <lineage>
        <taxon>Bacteria</taxon>
        <taxon>Bacillati</taxon>
        <taxon>Actinomycetota</taxon>
        <taxon>Actinomycetes</taxon>
        <taxon>Micromonosporales</taxon>
        <taxon>Micromonosporaceae</taxon>
        <taxon>Micromonospora</taxon>
    </lineage>
</organism>
<keyword evidence="3" id="KW-0472">Membrane</keyword>
<evidence type="ECO:0000313" key="5">
    <source>
        <dbReference type="Proteomes" id="UP000242415"/>
    </source>
</evidence>
<dbReference type="Gene3D" id="3.30.70.1880">
    <property type="entry name" value="Protein of unknown function DUF881"/>
    <property type="match status" value="1"/>
</dbReference>
<dbReference type="STRING" id="405436.SAMN05444365_104284"/>
<feature type="compositionally biased region" description="Low complexity" evidence="2">
    <location>
        <begin position="109"/>
        <end position="132"/>
    </location>
</feature>
<feature type="compositionally biased region" description="Low complexity" evidence="2">
    <location>
        <begin position="13"/>
        <end position="31"/>
    </location>
</feature>
<proteinExistence type="inferred from homology"/>
<keyword evidence="3" id="KW-1133">Transmembrane helix</keyword>
<name>A0A1H3P296_9ACTN</name>